<feature type="modified residue" description="4-aspartylphosphate" evidence="9">
    <location>
        <position position="1156"/>
    </location>
</feature>
<evidence type="ECO:0000256" key="8">
    <source>
        <dbReference type="ARBA" id="ARBA00023163"/>
    </source>
</evidence>
<protein>
    <recommendedName>
        <fullName evidence="2">histidine kinase</fullName>
        <ecNumber evidence="2">2.7.13.3</ecNumber>
    </recommendedName>
</protein>
<dbReference type="GO" id="GO:0003700">
    <property type="term" value="F:DNA-binding transcription factor activity"/>
    <property type="evidence" value="ECO:0007669"/>
    <property type="project" value="InterPro"/>
</dbReference>
<dbReference type="PANTHER" id="PTHR43547">
    <property type="entry name" value="TWO-COMPONENT HISTIDINE KINASE"/>
    <property type="match status" value="1"/>
</dbReference>
<dbReference type="InterPro" id="IPR011110">
    <property type="entry name" value="Reg_prop"/>
</dbReference>
<dbReference type="PROSITE" id="PS50109">
    <property type="entry name" value="HIS_KIN"/>
    <property type="match status" value="1"/>
</dbReference>
<keyword evidence="10" id="KW-1133">Transmembrane helix</keyword>
<dbReference type="InterPro" id="IPR036890">
    <property type="entry name" value="HATPase_C_sf"/>
</dbReference>
<keyword evidence="8" id="KW-0804">Transcription</keyword>
<keyword evidence="10" id="KW-0472">Membrane</keyword>
<dbReference type="Gene3D" id="1.10.287.130">
    <property type="match status" value="1"/>
</dbReference>
<evidence type="ECO:0000256" key="4">
    <source>
        <dbReference type="ARBA" id="ARBA00022679"/>
    </source>
</evidence>
<reference evidence="14 15" key="1">
    <citation type="submission" date="2019-12" db="EMBL/GenBank/DDBJ databases">
        <title>Spirosoma sp. HMF4905 genome sequencing and assembly.</title>
        <authorList>
            <person name="Kang H."/>
            <person name="Cha I."/>
            <person name="Kim H."/>
            <person name="Joh K."/>
        </authorList>
    </citation>
    <scope>NUCLEOTIDE SEQUENCE [LARGE SCALE GENOMIC DNA]</scope>
    <source>
        <strain evidence="14 15">HMF4905</strain>
    </source>
</reference>
<dbReference type="SMART" id="SM00448">
    <property type="entry name" value="REC"/>
    <property type="match status" value="1"/>
</dbReference>
<evidence type="ECO:0000256" key="3">
    <source>
        <dbReference type="ARBA" id="ARBA00022553"/>
    </source>
</evidence>
<dbReference type="SMART" id="SM00387">
    <property type="entry name" value="HATPase_c"/>
    <property type="match status" value="1"/>
</dbReference>
<dbReference type="GO" id="GO:0043565">
    <property type="term" value="F:sequence-specific DNA binding"/>
    <property type="evidence" value="ECO:0007669"/>
    <property type="project" value="InterPro"/>
</dbReference>
<dbReference type="GO" id="GO:0000155">
    <property type="term" value="F:phosphorelay sensor kinase activity"/>
    <property type="evidence" value="ECO:0007669"/>
    <property type="project" value="InterPro"/>
</dbReference>
<dbReference type="SMART" id="SM00388">
    <property type="entry name" value="HisKA"/>
    <property type="match status" value="1"/>
</dbReference>
<dbReference type="InterPro" id="IPR005467">
    <property type="entry name" value="His_kinase_dom"/>
</dbReference>
<dbReference type="InterPro" id="IPR004358">
    <property type="entry name" value="Sig_transdc_His_kin-like_C"/>
</dbReference>
<dbReference type="EMBL" id="WPIN01000009">
    <property type="protein sequence ID" value="MVM32989.1"/>
    <property type="molecule type" value="Genomic_DNA"/>
</dbReference>
<dbReference type="Gene3D" id="2.130.10.10">
    <property type="entry name" value="YVTN repeat-like/Quinoprotein amine dehydrogenase"/>
    <property type="match status" value="3"/>
</dbReference>
<dbReference type="InterPro" id="IPR011123">
    <property type="entry name" value="Y_Y_Y"/>
</dbReference>
<dbReference type="Gene3D" id="1.10.10.60">
    <property type="entry name" value="Homeodomain-like"/>
    <property type="match status" value="1"/>
</dbReference>
<dbReference type="Pfam" id="PF07495">
    <property type="entry name" value="Y_Y_Y"/>
    <property type="match status" value="1"/>
</dbReference>
<proteinExistence type="predicted"/>
<dbReference type="FunFam" id="1.10.287.130:FF:000045">
    <property type="entry name" value="Two-component system sensor histidine kinase/response regulator"/>
    <property type="match status" value="1"/>
</dbReference>
<dbReference type="InterPro" id="IPR003661">
    <property type="entry name" value="HisK_dim/P_dom"/>
</dbReference>
<keyword evidence="5" id="KW-0418">Kinase</keyword>
<dbReference type="InterPro" id="IPR036097">
    <property type="entry name" value="HisK_dim/P_sf"/>
</dbReference>
<dbReference type="PROSITE" id="PS50110">
    <property type="entry name" value="RESPONSE_REGULATORY"/>
    <property type="match status" value="1"/>
</dbReference>
<dbReference type="SUPFAM" id="SSF47384">
    <property type="entry name" value="Homodimeric domain of signal transducing histidine kinase"/>
    <property type="match status" value="1"/>
</dbReference>
<dbReference type="InterPro" id="IPR011006">
    <property type="entry name" value="CheY-like_superfamily"/>
</dbReference>
<dbReference type="Gene3D" id="3.30.565.10">
    <property type="entry name" value="Histidine kinase-like ATPase, C-terminal domain"/>
    <property type="match status" value="1"/>
</dbReference>
<evidence type="ECO:0000256" key="5">
    <source>
        <dbReference type="ARBA" id="ARBA00022777"/>
    </source>
</evidence>
<dbReference type="SUPFAM" id="SSF55874">
    <property type="entry name" value="ATPase domain of HSP90 chaperone/DNA topoisomerase II/histidine kinase"/>
    <property type="match status" value="1"/>
</dbReference>
<dbReference type="EC" id="2.7.13.3" evidence="2"/>
<feature type="domain" description="HTH araC/xylS-type" evidence="11">
    <location>
        <begin position="1255"/>
        <end position="1353"/>
    </location>
</feature>
<evidence type="ECO:0000313" key="14">
    <source>
        <dbReference type="EMBL" id="MVM32989.1"/>
    </source>
</evidence>
<dbReference type="Pfam" id="PF00072">
    <property type="entry name" value="Response_reg"/>
    <property type="match status" value="1"/>
</dbReference>
<evidence type="ECO:0000256" key="2">
    <source>
        <dbReference type="ARBA" id="ARBA00012438"/>
    </source>
</evidence>
<organism evidence="14 15">
    <name type="scientific">Spirosoma arboris</name>
    <dbReference type="NCBI Taxonomy" id="2682092"/>
    <lineage>
        <taxon>Bacteria</taxon>
        <taxon>Pseudomonadati</taxon>
        <taxon>Bacteroidota</taxon>
        <taxon>Cytophagia</taxon>
        <taxon>Cytophagales</taxon>
        <taxon>Cytophagaceae</taxon>
        <taxon>Spirosoma</taxon>
    </lineage>
</organism>
<dbReference type="InterPro" id="IPR003594">
    <property type="entry name" value="HATPase_dom"/>
</dbReference>
<dbReference type="PRINTS" id="PR00344">
    <property type="entry name" value="BCTRLSENSOR"/>
</dbReference>
<evidence type="ECO:0000256" key="9">
    <source>
        <dbReference type="PROSITE-ProRule" id="PRU00169"/>
    </source>
</evidence>
<dbReference type="SMART" id="SM00342">
    <property type="entry name" value="HTH_ARAC"/>
    <property type="match status" value="1"/>
</dbReference>
<keyword evidence="6" id="KW-0805">Transcription regulation</keyword>
<dbReference type="Pfam" id="PF12833">
    <property type="entry name" value="HTH_18"/>
    <property type="match status" value="1"/>
</dbReference>
<feature type="domain" description="Histidine kinase" evidence="12">
    <location>
        <begin position="839"/>
        <end position="1063"/>
    </location>
</feature>
<evidence type="ECO:0000256" key="10">
    <source>
        <dbReference type="SAM" id="Phobius"/>
    </source>
</evidence>
<dbReference type="FunFam" id="3.30.565.10:FF:000006">
    <property type="entry name" value="Sensor histidine kinase WalK"/>
    <property type="match status" value="1"/>
</dbReference>
<name>A0A7K1SGP7_9BACT</name>
<dbReference type="Gene3D" id="3.40.50.2300">
    <property type="match status" value="1"/>
</dbReference>
<dbReference type="Pfam" id="PF07494">
    <property type="entry name" value="Reg_prop"/>
    <property type="match status" value="3"/>
</dbReference>
<accession>A0A7K1SGP7</accession>
<comment type="caution">
    <text evidence="14">The sequence shown here is derived from an EMBL/GenBank/DDBJ whole genome shotgun (WGS) entry which is preliminary data.</text>
</comment>
<keyword evidence="10" id="KW-0812">Transmembrane</keyword>
<keyword evidence="4" id="KW-0808">Transferase</keyword>
<dbReference type="PANTHER" id="PTHR43547:SF2">
    <property type="entry name" value="HYBRID SIGNAL TRANSDUCTION HISTIDINE KINASE C"/>
    <property type="match status" value="1"/>
</dbReference>
<evidence type="ECO:0000259" key="13">
    <source>
        <dbReference type="PROSITE" id="PS50110"/>
    </source>
</evidence>
<dbReference type="CDD" id="cd16922">
    <property type="entry name" value="HATPase_EvgS-ArcB-TorS-like"/>
    <property type="match status" value="1"/>
</dbReference>
<evidence type="ECO:0000259" key="11">
    <source>
        <dbReference type="PROSITE" id="PS01124"/>
    </source>
</evidence>
<keyword evidence="7" id="KW-0238">DNA-binding</keyword>
<comment type="catalytic activity">
    <reaction evidence="1">
        <text>ATP + protein L-histidine = ADP + protein N-phospho-L-histidine.</text>
        <dbReference type="EC" id="2.7.13.3"/>
    </reaction>
</comment>
<dbReference type="PROSITE" id="PS00041">
    <property type="entry name" value="HTH_ARAC_FAMILY_1"/>
    <property type="match status" value="1"/>
</dbReference>
<evidence type="ECO:0000313" key="15">
    <source>
        <dbReference type="Proteomes" id="UP000436006"/>
    </source>
</evidence>
<dbReference type="InterPro" id="IPR015943">
    <property type="entry name" value="WD40/YVTN_repeat-like_dom_sf"/>
</dbReference>
<dbReference type="CDD" id="cd00146">
    <property type="entry name" value="PKD"/>
    <property type="match status" value="1"/>
</dbReference>
<evidence type="ECO:0000256" key="7">
    <source>
        <dbReference type="ARBA" id="ARBA00023125"/>
    </source>
</evidence>
<dbReference type="InterPro" id="IPR018060">
    <property type="entry name" value="HTH_AraC"/>
</dbReference>
<sequence length="1358" mass="153059">MVRPCLLLLFLIPFSQGVSQTYLPDSKHINKAQSPPIINQFEHLSTKEGLSNNSVNCILQDSEGFMWFGTNEGLNKYDGNTFTVWQPNPNNPTHSLQNSNITGLCEDHSNRLWAITEGGGLHEINKQTGVVTSHLIQASEAHRWNNQVSIYEDSRGILWISTFAGLARYEPDRHSFTLYPGPQLNVPLKTVFEDRQHRFWIATNRGLYLFDRSTGRFIPVFIQAPTESQPAFISMYQDDQDVLWLGTATAGYSLFQLDLRHQPWQLVPYNPGGQLNSFVFLNSIHRDAQGIIWVGTTRGLQAIEPTSRQVFTYRPDPTISKGISSNNAQAVYHDRAGILWIGTDNGIDRQAITIKPFKTYQVTPNKGHANLPENRVNAVLNDSYGQLWVSNLSAVYRIISGKKTAEEVSPKALGSVGQHKNYPCAFLSNGSEGIWLGTTDGLYHFDQASGTYTSYPSEVPAQFLSLASTGSLWLGGEGGIASFNPHTHQYKYYKYRSGDTTTLPDPYVNGLLASRTGDIWVLIKRQGICRLKPESGQFIRYTAGGKGRLTSNEVEAIYEDKDGIIWIGTHLGGVNRFDPKTGLFSAITKQDGIRGNNVVGVTSDNAGNIWLSTDKGLSRIDPRTKSIRNYELSSGLPSNDFLSNAVFKQNNQLFFGSLNGVVQFNPASIRDDKRPFPVYITALKIMDKTRLLTDSIVTLNHDKNFLSFEFAALAYALPEQNQYAYQLIGVDQNWVQSGNRHFANYTNLSPGRYTFRVKAANSDGIWNTKGDTIRLVIRPPWWATWWAYCIYGLLFGGAIWSYIRFYTNRIRQQQEFEFNRREAEQLKAVDELKTRFFSNITHELRTPLSLILTPVEKLLKGNQLDTSTSQILTLVQRNANQLLRLINQLLDLSKLEADRMSVSLMRGEVPEFVHQLVESFRQAAEQKGVTLHYTAVEFLPEQLFDADKWEKILINLLSNALKFTEAGGHITVSLTSVFVPTTSEVSRVQISVADSGIGISPQNLPHIFDRFYQVDYSLTRAYEGTGIGLSLVKELIELLDGEIKVESQPGAGTTFIVTLPVMPLSTNAEAPKAVLGDSKQIIPERVADSTLTMADNQPIGDEHAHAPRILIVEDNVELREFLTMELADTYQVLSAVNGEIGWQQAQTELPDIVITDLMMPQMDGYELTRLIKNHPDTDHIAVVILTAKAAHLSRIEGLQEGADDYLAKPFHLDELHLRLNNLITRQQKLQNQYRRQFTLPDTPTPLELTQDPFLHRVYELLDNHLDDSSLNVDWLADQLAMSRKTLYRKIHSLVQLAPNELIRQYRLRKAADLLRTGHNVTETTYLVGFKTPSHFTIVFKEFYQKTPTEFIASHDKNA</sequence>
<dbReference type="Pfam" id="PF02518">
    <property type="entry name" value="HATPase_c"/>
    <property type="match status" value="1"/>
</dbReference>
<dbReference type="SUPFAM" id="SSF52172">
    <property type="entry name" value="CheY-like"/>
    <property type="match status" value="1"/>
</dbReference>
<dbReference type="InterPro" id="IPR018062">
    <property type="entry name" value="HTH_AraC-typ_CS"/>
</dbReference>
<dbReference type="Pfam" id="PF00512">
    <property type="entry name" value="HisKA"/>
    <property type="match status" value="1"/>
</dbReference>
<dbReference type="Gene3D" id="2.60.40.10">
    <property type="entry name" value="Immunoglobulins"/>
    <property type="match status" value="1"/>
</dbReference>
<evidence type="ECO:0000259" key="12">
    <source>
        <dbReference type="PROSITE" id="PS50109"/>
    </source>
</evidence>
<dbReference type="InterPro" id="IPR013783">
    <property type="entry name" value="Ig-like_fold"/>
</dbReference>
<keyword evidence="15" id="KW-1185">Reference proteome</keyword>
<feature type="domain" description="Response regulatory" evidence="13">
    <location>
        <begin position="1108"/>
        <end position="1223"/>
    </location>
</feature>
<dbReference type="PROSITE" id="PS01124">
    <property type="entry name" value="HTH_ARAC_FAMILY_2"/>
    <property type="match status" value="1"/>
</dbReference>
<dbReference type="CDD" id="cd00082">
    <property type="entry name" value="HisKA"/>
    <property type="match status" value="1"/>
</dbReference>
<evidence type="ECO:0000256" key="1">
    <source>
        <dbReference type="ARBA" id="ARBA00000085"/>
    </source>
</evidence>
<dbReference type="Proteomes" id="UP000436006">
    <property type="component" value="Unassembled WGS sequence"/>
</dbReference>
<evidence type="ECO:0000256" key="6">
    <source>
        <dbReference type="ARBA" id="ARBA00023015"/>
    </source>
</evidence>
<dbReference type="InterPro" id="IPR001789">
    <property type="entry name" value="Sig_transdc_resp-reg_receiver"/>
</dbReference>
<feature type="transmembrane region" description="Helical" evidence="10">
    <location>
        <begin position="785"/>
        <end position="803"/>
    </location>
</feature>
<keyword evidence="3 9" id="KW-0597">Phosphoprotein</keyword>
<gene>
    <name evidence="14" type="ORF">GO755_23310</name>
</gene>
<dbReference type="SUPFAM" id="SSF63829">
    <property type="entry name" value="Calcium-dependent phosphotriesterase"/>
    <property type="match status" value="3"/>
</dbReference>
<dbReference type="SUPFAM" id="SSF46689">
    <property type="entry name" value="Homeodomain-like"/>
    <property type="match status" value="1"/>
</dbReference>
<dbReference type="InterPro" id="IPR009057">
    <property type="entry name" value="Homeodomain-like_sf"/>
</dbReference>